<dbReference type="InterPro" id="IPR012675">
    <property type="entry name" value="Beta-grasp_dom_sf"/>
</dbReference>
<dbReference type="Gene3D" id="3.10.20.30">
    <property type="match status" value="1"/>
</dbReference>
<dbReference type="EMBL" id="JACRDE010000373">
    <property type="protein sequence ID" value="MBI5250668.1"/>
    <property type="molecule type" value="Genomic_DNA"/>
</dbReference>
<feature type="domain" description="G" evidence="1">
    <location>
        <begin position="3"/>
        <end position="110"/>
    </location>
</feature>
<name>A0A9D6V4N9_9BACT</name>
<dbReference type="GO" id="GO:0005525">
    <property type="term" value="F:GTP binding"/>
    <property type="evidence" value="ECO:0007669"/>
    <property type="project" value="InterPro"/>
</dbReference>
<dbReference type="PANTHER" id="PTHR23305">
    <property type="entry name" value="OBG GTPASE FAMILY"/>
    <property type="match status" value="1"/>
</dbReference>
<accession>A0A9D6V4N9</accession>
<dbReference type="InterPro" id="IPR027417">
    <property type="entry name" value="P-loop_NTPase"/>
</dbReference>
<dbReference type="InterPro" id="IPR023192">
    <property type="entry name" value="TGS-like_dom_sf"/>
</dbReference>
<evidence type="ECO:0000259" key="1">
    <source>
        <dbReference type="Pfam" id="PF01926"/>
    </source>
</evidence>
<evidence type="ECO:0000313" key="2">
    <source>
        <dbReference type="EMBL" id="MBI5250668.1"/>
    </source>
</evidence>
<dbReference type="PANTHER" id="PTHR23305:SF18">
    <property type="entry name" value="OBG-TYPE G DOMAIN-CONTAINING PROTEIN"/>
    <property type="match status" value="1"/>
</dbReference>
<comment type="caution">
    <text evidence="2">The sequence shown here is derived from an EMBL/GenBank/DDBJ whole genome shotgun (WGS) entry which is preliminary data.</text>
</comment>
<dbReference type="GO" id="GO:0016887">
    <property type="term" value="F:ATP hydrolysis activity"/>
    <property type="evidence" value="ECO:0007669"/>
    <property type="project" value="TreeGrafter"/>
</dbReference>
<dbReference type="InterPro" id="IPR006073">
    <property type="entry name" value="GTP-bd"/>
</dbReference>
<gene>
    <name evidence="2" type="ORF">HY912_14350</name>
</gene>
<sequence>MKLGIIGLPGSGKTTAFRALTGGIESGERKGHQEPSLGVVKVRDARLDYLAAYHKPKKITPVHVEYMDIPGIAGESKPGRSIGDRGLSVMRTVDALVHCVRFFDSAALGPADPVRDYKAVEDEMIFSDFAVVEKRLER</sequence>
<dbReference type="Proteomes" id="UP000807825">
    <property type="component" value="Unassembled WGS sequence"/>
</dbReference>
<dbReference type="Gene3D" id="1.10.150.300">
    <property type="entry name" value="TGS-like domain"/>
    <property type="match status" value="1"/>
</dbReference>
<reference evidence="2" key="1">
    <citation type="submission" date="2020-07" db="EMBL/GenBank/DDBJ databases">
        <title>Huge and variable diversity of episymbiotic CPR bacteria and DPANN archaea in groundwater ecosystems.</title>
        <authorList>
            <person name="He C.Y."/>
            <person name="Keren R."/>
            <person name="Whittaker M."/>
            <person name="Farag I.F."/>
            <person name="Doudna J."/>
            <person name="Cate J.H.D."/>
            <person name="Banfield J.F."/>
        </authorList>
    </citation>
    <scope>NUCLEOTIDE SEQUENCE</scope>
    <source>
        <strain evidence="2">NC_groundwater_1664_Pr3_B-0.1um_52_9</strain>
    </source>
</reference>
<dbReference type="Gene3D" id="3.40.50.300">
    <property type="entry name" value="P-loop containing nucleotide triphosphate hydrolases"/>
    <property type="match status" value="1"/>
</dbReference>
<organism evidence="2 3">
    <name type="scientific">Desulfomonile tiedjei</name>
    <dbReference type="NCBI Taxonomy" id="2358"/>
    <lineage>
        <taxon>Bacteria</taxon>
        <taxon>Pseudomonadati</taxon>
        <taxon>Thermodesulfobacteriota</taxon>
        <taxon>Desulfomonilia</taxon>
        <taxon>Desulfomonilales</taxon>
        <taxon>Desulfomonilaceae</taxon>
        <taxon>Desulfomonile</taxon>
    </lineage>
</organism>
<evidence type="ECO:0000313" key="3">
    <source>
        <dbReference type="Proteomes" id="UP000807825"/>
    </source>
</evidence>
<protein>
    <submittedName>
        <fullName evidence="2">50S ribosome-binding GTPase</fullName>
    </submittedName>
</protein>
<feature type="non-terminal residue" evidence="2">
    <location>
        <position position="138"/>
    </location>
</feature>
<dbReference type="SUPFAM" id="SSF52540">
    <property type="entry name" value="P-loop containing nucleoside triphosphate hydrolases"/>
    <property type="match status" value="1"/>
</dbReference>
<dbReference type="Pfam" id="PF01926">
    <property type="entry name" value="MMR_HSR1"/>
    <property type="match status" value="1"/>
</dbReference>
<proteinExistence type="predicted"/>
<dbReference type="AlphaFoldDB" id="A0A9D6V4N9"/>
<dbReference type="GO" id="GO:0005737">
    <property type="term" value="C:cytoplasm"/>
    <property type="evidence" value="ECO:0007669"/>
    <property type="project" value="TreeGrafter"/>
</dbReference>